<dbReference type="Proteomes" id="UP000011864">
    <property type="component" value="Chromosome"/>
</dbReference>
<name>K6Z019_9ALTE</name>
<sequence length="534" mass="60999">MKHRIGAQKIKSGRMTNIINYGVSDTLKALFAQLKDTPGLNGHKYHGKDVAQIAQNIVCRNYGSVCYELSFLCWAVVNHRHYSSSALLSFFWLDENIQPKRFRQAFRQPVQTTSGNICMGEDYLQLQIGDVEFAISPTRVGVLAVMLELIASIEPAQLSNIETLLLDADTKAIKQLSSNFQKLIYSYLKEHIPEASTQERFRAISEWLKQHNLTAQKLTDQDVLDFWLNPPAQPSYIKYSTVLDDLLDAITAIEVVENTFNAEYALSLGSNSEQGEVDADWVQTTVFEQAENVSDLGWLCQSPKFLTLAQYQPMNPLLSHGKLARQLPLSFLRLSIFGGWQSKLVQAKRKSTQVLSDKLQQFPNRHYQDYLAELNDSESQCKQVQQVIAHLFYSLNNPLFIGIMLKQMPTNLQQALKIWMRAQIADPTESEVNLFIDVQQWLYQHPKAQLWLTEAANLFKNNNKDGFKKLPLVTQLDIYQDGSEALDHCQELVARYLLVITKLNHENTQLAEIYRSDLCIFSNRFKQIYGAPHA</sequence>
<keyword evidence="2" id="KW-1185">Reference proteome</keyword>
<protein>
    <submittedName>
        <fullName evidence="1">Uncharacterized protein</fullName>
    </submittedName>
</protein>
<evidence type="ECO:0000313" key="2">
    <source>
        <dbReference type="Proteomes" id="UP000011864"/>
    </source>
</evidence>
<dbReference type="KEGG" id="gps:C427_4295"/>
<dbReference type="OrthoDB" id="6281789at2"/>
<dbReference type="AlphaFoldDB" id="K6Z019"/>
<accession>K6Z019</accession>
<gene>
    <name evidence="1" type="ORF">C427_4295</name>
</gene>
<dbReference type="EMBL" id="CP003837">
    <property type="protein sequence ID" value="AGH46397.1"/>
    <property type="molecule type" value="Genomic_DNA"/>
</dbReference>
<dbReference type="PATRIC" id="fig|1129794.4.peg.4274"/>
<reference evidence="1 2" key="1">
    <citation type="journal article" date="2013" name="Genome Announc.">
        <title>Complete Genome Sequence of Glaciecola psychrophila Strain 170T.</title>
        <authorList>
            <person name="Yin J."/>
            <person name="Chen J."/>
            <person name="Liu G."/>
            <person name="Yu Y."/>
            <person name="Song L."/>
            <person name="Wang X."/>
            <person name="Qu X."/>
        </authorList>
    </citation>
    <scope>NUCLEOTIDE SEQUENCE [LARGE SCALE GENOMIC DNA]</scope>
    <source>
        <strain evidence="1 2">170</strain>
    </source>
</reference>
<dbReference type="STRING" id="1129794.C427_4295"/>
<dbReference type="HOGENOM" id="CLU_495886_0_0_6"/>
<proteinExistence type="predicted"/>
<evidence type="ECO:0000313" key="1">
    <source>
        <dbReference type="EMBL" id="AGH46397.1"/>
    </source>
</evidence>
<organism evidence="1 2">
    <name type="scientific">Paraglaciecola psychrophila 170</name>
    <dbReference type="NCBI Taxonomy" id="1129794"/>
    <lineage>
        <taxon>Bacteria</taxon>
        <taxon>Pseudomonadati</taxon>
        <taxon>Pseudomonadota</taxon>
        <taxon>Gammaproteobacteria</taxon>
        <taxon>Alteromonadales</taxon>
        <taxon>Alteromonadaceae</taxon>
        <taxon>Paraglaciecola</taxon>
    </lineage>
</organism>